<sequence>MKFGPFTGLYVWHCHILEHEDYEMMRPFILIR</sequence>
<accession>A0A6H1NZ21</accession>
<dbReference type="Proteomes" id="UP000501868">
    <property type="component" value="Chromosome"/>
</dbReference>
<evidence type="ECO:0000259" key="1">
    <source>
        <dbReference type="Pfam" id="PF07731"/>
    </source>
</evidence>
<protein>
    <submittedName>
        <fullName evidence="2">Multicopper oxidase domain-containing protein</fullName>
    </submittedName>
</protein>
<feature type="domain" description="Plastocyanin-like" evidence="1">
    <location>
        <begin position="7"/>
        <end position="29"/>
    </location>
</feature>
<dbReference type="GO" id="GO:0005507">
    <property type="term" value="F:copper ion binding"/>
    <property type="evidence" value="ECO:0007669"/>
    <property type="project" value="InterPro"/>
</dbReference>
<dbReference type="InterPro" id="IPR008972">
    <property type="entry name" value="Cupredoxin"/>
</dbReference>
<dbReference type="InterPro" id="IPR011706">
    <property type="entry name" value="Cu-oxidase_C"/>
</dbReference>
<dbReference type="SUPFAM" id="SSF49503">
    <property type="entry name" value="Cupredoxins"/>
    <property type="match status" value="1"/>
</dbReference>
<dbReference type="Pfam" id="PF07731">
    <property type="entry name" value="Cu-oxidase_2"/>
    <property type="match status" value="1"/>
</dbReference>
<reference evidence="2 3" key="2">
    <citation type="submission" date="2020-04" db="EMBL/GenBank/DDBJ databases">
        <authorList>
            <person name="Fomenkov A."/>
            <person name="Anton B.P."/>
            <person name="Roberts R.J."/>
        </authorList>
    </citation>
    <scope>NUCLEOTIDE SEQUENCE [LARGE SCALE GENOMIC DNA]</scope>
    <source>
        <strain evidence="2 3">S2</strain>
    </source>
</reference>
<evidence type="ECO:0000313" key="2">
    <source>
        <dbReference type="EMBL" id="QIZ06570.1"/>
    </source>
</evidence>
<evidence type="ECO:0000313" key="3">
    <source>
        <dbReference type="Proteomes" id="UP000501868"/>
    </source>
</evidence>
<proteinExistence type="predicted"/>
<dbReference type="GO" id="GO:0016491">
    <property type="term" value="F:oxidoreductase activity"/>
    <property type="evidence" value="ECO:0007669"/>
    <property type="project" value="InterPro"/>
</dbReference>
<name>A0A6H1NZ21_PRIMG</name>
<reference evidence="2 3" key="1">
    <citation type="submission" date="2020-04" db="EMBL/GenBank/DDBJ databases">
        <title>Genome-Wide Identification of 5-Methylcytosine Sites in Bacterial Genomes By High-Throughput Sequencing of MspJI Restriction Fragments.</title>
        <authorList>
            <person name="Wu V."/>
        </authorList>
    </citation>
    <scope>NUCLEOTIDE SEQUENCE [LARGE SCALE GENOMIC DNA]</scope>
    <source>
        <strain evidence="2 3">S2</strain>
    </source>
</reference>
<dbReference type="Gene3D" id="2.60.40.420">
    <property type="entry name" value="Cupredoxins - blue copper proteins"/>
    <property type="match status" value="1"/>
</dbReference>
<gene>
    <name evidence="2" type="ORF">HFZ78_07505</name>
</gene>
<dbReference type="EMBL" id="CP051128">
    <property type="protein sequence ID" value="QIZ06570.1"/>
    <property type="molecule type" value="Genomic_DNA"/>
</dbReference>
<organism evidence="2 3">
    <name type="scientific">Priestia megaterium</name>
    <name type="common">Bacillus megaterium</name>
    <dbReference type="NCBI Taxonomy" id="1404"/>
    <lineage>
        <taxon>Bacteria</taxon>
        <taxon>Bacillati</taxon>
        <taxon>Bacillota</taxon>
        <taxon>Bacilli</taxon>
        <taxon>Bacillales</taxon>
        <taxon>Bacillaceae</taxon>
        <taxon>Priestia</taxon>
    </lineage>
</organism>
<dbReference type="AlphaFoldDB" id="A0A6H1NZ21"/>